<dbReference type="AlphaFoldDB" id="A0AA86YE31"/>
<dbReference type="EMBL" id="ABJD02000118">
    <property type="protein sequence ID" value="EDU57381.1"/>
    <property type="molecule type" value="Genomic_DNA"/>
</dbReference>
<sequence length="39" mass="4270">MLSLSAVGNMPICFLATIGGLVKWACYTTAGFSARFWRE</sequence>
<name>A0AA86YE31_PROST</name>
<comment type="caution">
    <text evidence="2">The sequence shown here is derived from an EMBL/GenBank/DDBJ whole genome shotgun (WGS) entry which is preliminary data.</text>
</comment>
<dbReference type="Proteomes" id="UP000004506">
    <property type="component" value="Unassembled WGS sequence"/>
</dbReference>
<proteinExistence type="predicted"/>
<evidence type="ECO:0000256" key="1">
    <source>
        <dbReference type="SAM" id="Phobius"/>
    </source>
</evidence>
<gene>
    <name evidence="2" type="ORF">PROSTU_04624</name>
</gene>
<evidence type="ECO:0000313" key="3">
    <source>
        <dbReference type="Proteomes" id="UP000004506"/>
    </source>
</evidence>
<reference evidence="3" key="2">
    <citation type="submission" date="2008-04" db="EMBL/GenBank/DDBJ databases">
        <title>Draft genome sequence of Providencia stuartii(ATCC 25827).</title>
        <authorList>
            <person name="Sudarsanam P."/>
            <person name="Ley R."/>
            <person name="Guruge J."/>
            <person name="Turnbaugh P.J."/>
            <person name="Mahowald M."/>
            <person name="Liep D."/>
            <person name="Gordon J."/>
        </authorList>
    </citation>
    <scope>NUCLEOTIDE SEQUENCE [LARGE SCALE GENOMIC DNA]</scope>
    <source>
        <strain evidence="3">ATCC 25827</strain>
    </source>
</reference>
<keyword evidence="1" id="KW-1133">Transmembrane helix</keyword>
<feature type="transmembrane region" description="Helical" evidence="1">
    <location>
        <begin position="6"/>
        <end position="26"/>
    </location>
</feature>
<keyword evidence="1" id="KW-0472">Membrane</keyword>
<evidence type="ECO:0000313" key="2">
    <source>
        <dbReference type="EMBL" id="EDU57381.1"/>
    </source>
</evidence>
<accession>A0AA86YE31</accession>
<protein>
    <submittedName>
        <fullName evidence="2">Uncharacterized protein</fullName>
    </submittedName>
</protein>
<organism evidence="2 3">
    <name type="scientific">Providencia stuartii ATCC 25827</name>
    <dbReference type="NCBI Taxonomy" id="471874"/>
    <lineage>
        <taxon>Bacteria</taxon>
        <taxon>Pseudomonadati</taxon>
        <taxon>Pseudomonadota</taxon>
        <taxon>Gammaproteobacteria</taxon>
        <taxon>Enterobacterales</taxon>
        <taxon>Morganellaceae</taxon>
        <taxon>Providencia</taxon>
    </lineage>
</organism>
<reference evidence="2 3" key="3">
    <citation type="submission" date="2008-05" db="EMBL/GenBank/DDBJ databases">
        <authorList>
            <person name="Fulton L."/>
            <person name="Clifton S."/>
            <person name="Fulton B."/>
            <person name="Xu J."/>
            <person name="Minx P."/>
            <person name="Pepin K.H."/>
            <person name="Johnson M."/>
            <person name="Thiruvilangam P."/>
            <person name="Bhonagiri V."/>
            <person name="Nash W.E."/>
            <person name="Mardis E.R."/>
            <person name="Wilson R.K."/>
        </authorList>
    </citation>
    <scope>NUCLEOTIDE SEQUENCE [LARGE SCALE GENOMIC DNA]</scope>
    <source>
        <strain evidence="2 3">ATCC 25827</strain>
    </source>
</reference>
<keyword evidence="1" id="KW-0812">Transmembrane</keyword>
<reference evidence="3" key="1">
    <citation type="submission" date="2008-04" db="EMBL/GenBank/DDBJ databases">
        <title>Draft genome sequence of Providencia stuartii (ATCC 25827).</title>
        <authorList>
            <person name="Sudarsanam P."/>
            <person name="Ley R."/>
            <person name="Guruge J."/>
            <person name="Turnbaugh P.J."/>
            <person name="Mahowald M."/>
            <person name="Liep D."/>
            <person name="Gordon J."/>
        </authorList>
    </citation>
    <scope>NUCLEOTIDE SEQUENCE [LARGE SCALE GENOMIC DNA]</scope>
    <source>
        <strain evidence="3">ATCC 25827</strain>
    </source>
</reference>